<feature type="region of interest" description="Disordered" evidence="1">
    <location>
        <begin position="89"/>
        <end position="114"/>
    </location>
</feature>
<keyword evidence="3" id="KW-1185">Reference proteome</keyword>
<evidence type="ECO:0000313" key="2">
    <source>
        <dbReference type="EMBL" id="MBW0587248.1"/>
    </source>
</evidence>
<comment type="caution">
    <text evidence="2">The sequence shown here is derived from an EMBL/GenBank/DDBJ whole genome shotgun (WGS) entry which is preliminary data.</text>
</comment>
<dbReference type="AlphaFoldDB" id="A0A9Q3KSA9"/>
<evidence type="ECO:0000256" key="1">
    <source>
        <dbReference type="SAM" id="MobiDB-lite"/>
    </source>
</evidence>
<dbReference type="EMBL" id="AVOT02126401">
    <property type="protein sequence ID" value="MBW0587248.1"/>
    <property type="molecule type" value="Genomic_DNA"/>
</dbReference>
<feature type="compositionally biased region" description="Basic and acidic residues" evidence="1">
    <location>
        <begin position="89"/>
        <end position="98"/>
    </location>
</feature>
<protein>
    <submittedName>
        <fullName evidence="2">Uncharacterized protein</fullName>
    </submittedName>
</protein>
<gene>
    <name evidence="2" type="ORF">O181_126963</name>
</gene>
<feature type="compositionally biased region" description="Polar residues" evidence="1">
    <location>
        <begin position="225"/>
        <end position="242"/>
    </location>
</feature>
<dbReference type="Proteomes" id="UP000765509">
    <property type="component" value="Unassembled WGS sequence"/>
</dbReference>
<name>A0A9Q3KSA9_9BASI</name>
<accession>A0A9Q3KSA9</accession>
<reference evidence="2" key="1">
    <citation type="submission" date="2021-03" db="EMBL/GenBank/DDBJ databases">
        <title>Draft genome sequence of rust myrtle Austropuccinia psidii MF-1, a brazilian biotype.</title>
        <authorList>
            <person name="Quecine M.C."/>
            <person name="Pachon D.M.R."/>
            <person name="Bonatelli M.L."/>
            <person name="Correr F.H."/>
            <person name="Franceschini L.M."/>
            <person name="Leite T.F."/>
            <person name="Margarido G.R.A."/>
            <person name="Almeida C.A."/>
            <person name="Ferrarezi J.A."/>
            <person name="Labate C.A."/>
        </authorList>
    </citation>
    <scope>NUCLEOTIDE SEQUENCE</scope>
    <source>
        <strain evidence="2">MF-1</strain>
    </source>
</reference>
<feature type="region of interest" description="Disordered" evidence="1">
    <location>
        <begin position="211"/>
        <end position="242"/>
    </location>
</feature>
<feature type="compositionally biased region" description="Polar residues" evidence="1">
    <location>
        <begin position="99"/>
        <end position="110"/>
    </location>
</feature>
<sequence>MLYMLQTICALSQYQRHATATSNDQISIDIMVSHVAKKRCWEELKSKRKDHDKPELLGNEAGRLAEERQWDAKEMDEFAATLKGKHCDKTPKLVEDNSSKLTPDQSQQGNLEHDEQACKTSMPLPNLGGWIVKVKWKIMSMCVNKRFFDCSMSKCVSPLVFALVLVLVDGHQPVHHLLSSRALSSIPQTQSQSAVSVYPPRPFGPNNISPPMSACDSKPEHKHNSQNTINHRYSQDTTKTWT</sequence>
<proteinExistence type="predicted"/>
<evidence type="ECO:0000313" key="3">
    <source>
        <dbReference type="Proteomes" id="UP000765509"/>
    </source>
</evidence>
<organism evidence="2 3">
    <name type="scientific">Austropuccinia psidii MF-1</name>
    <dbReference type="NCBI Taxonomy" id="1389203"/>
    <lineage>
        <taxon>Eukaryota</taxon>
        <taxon>Fungi</taxon>
        <taxon>Dikarya</taxon>
        <taxon>Basidiomycota</taxon>
        <taxon>Pucciniomycotina</taxon>
        <taxon>Pucciniomycetes</taxon>
        <taxon>Pucciniales</taxon>
        <taxon>Sphaerophragmiaceae</taxon>
        <taxon>Austropuccinia</taxon>
    </lineage>
</organism>